<organism evidence="2">
    <name type="scientific">Drosophila melanogaster</name>
    <name type="common">Fruit fly</name>
    <dbReference type="NCBI Taxonomy" id="7227"/>
    <lineage>
        <taxon>Eukaryota</taxon>
        <taxon>Metazoa</taxon>
        <taxon>Ecdysozoa</taxon>
        <taxon>Arthropoda</taxon>
        <taxon>Hexapoda</taxon>
        <taxon>Insecta</taxon>
        <taxon>Pterygota</taxon>
        <taxon>Neoptera</taxon>
        <taxon>Endopterygota</taxon>
        <taxon>Diptera</taxon>
        <taxon>Brachycera</taxon>
        <taxon>Muscomorpha</taxon>
        <taxon>Ephydroidea</taxon>
        <taxon>Drosophilidae</taxon>
        <taxon>Drosophila</taxon>
        <taxon>Sophophora</taxon>
    </lineage>
</organism>
<protein>
    <submittedName>
        <fullName evidence="2">MIP33041p1</fullName>
    </submittedName>
</protein>
<evidence type="ECO:0000256" key="1">
    <source>
        <dbReference type="SAM" id="MobiDB-lite"/>
    </source>
</evidence>
<dbReference type="AlphaFoldDB" id="G4LU09"/>
<sequence>MQRHKMQITRRNNQIENESEQNAIKVDDKPNGNCSTKEHNSTQLHGPKGTGRTRFRCSAGQDFPTTPASSPNFPVSQPIRSRQHRPPPPTCQPIEINNQQIFA</sequence>
<dbReference type="EMBL" id="BT132639">
    <property type="protein sequence ID" value="AEQ05537.1"/>
    <property type="molecule type" value="mRNA"/>
</dbReference>
<evidence type="ECO:0000313" key="2">
    <source>
        <dbReference type="EMBL" id="AEQ05537.1"/>
    </source>
</evidence>
<feature type="compositionally biased region" description="Polar residues" evidence="1">
    <location>
        <begin position="63"/>
        <end position="80"/>
    </location>
</feature>
<feature type="region of interest" description="Disordered" evidence="1">
    <location>
        <begin position="1"/>
        <end position="103"/>
    </location>
</feature>
<proteinExistence type="evidence at transcript level"/>
<name>G4LU09_DROME</name>
<accession>G4LU09</accession>
<feature type="compositionally biased region" description="Polar residues" evidence="1">
    <location>
        <begin position="9"/>
        <end position="22"/>
    </location>
</feature>
<reference evidence="2" key="1">
    <citation type="submission" date="2011-10" db="EMBL/GenBank/DDBJ databases">
        <authorList>
            <person name="Carlson J."/>
            <person name="Booth B."/>
            <person name="Frise E."/>
            <person name="Sandler J."/>
            <person name="Wan K."/>
            <person name="Yu C."/>
            <person name="Celniker S."/>
        </authorList>
    </citation>
    <scope>NUCLEOTIDE SEQUENCE</scope>
</reference>
<feature type="compositionally biased region" description="Basic and acidic residues" evidence="1">
    <location>
        <begin position="25"/>
        <end position="40"/>
    </location>
</feature>